<gene>
    <name evidence="3" type="ORF">ACFQ11_14435</name>
</gene>
<keyword evidence="2" id="KW-0472">Membrane</keyword>
<protein>
    <recommendedName>
        <fullName evidence="5">Polysaccharide chain length determinant N-terminal domain-containing protein</fullName>
    </recommendedName>
</protein>
<sequence length="476" mass="51644">MRPRRGRPGRAAPPNRGPREPIVRDPDAVPLARYARFARRHLVLFLLLPALFGAGGVLVAILAPKSYVSTVNVLAPRVPLHIGQLQGPGDTEKARPPKPSTVDTEAQLVRSDEVIARLATVPGFRASPQALRKRISITVPSNTRVLEVGVVAPTPEQARDGAAIVGESYLNLRHQILGGVRQRNRESLVRREAVLEEQLKTFPDENASQSQLTTRTRRQAVQKQLKEVRNQLSAIDGADLDSGEIIRYANLPRRTENRRRDVALSTGAAAGLTLALGIALLRDRRPRRVRDEEAVVLRTDIAVFGRTAPDAADRDGTCRRLRNLVFDEDARCVLLAGAPAGAALPVARELARLCANGGASTMLLVLRQDGTDGDVQASRAFPETANCVRRTVRITDGDRSLREAVDRARAEAEIVIVTGPELASVDTLTLATFCDLTVVVAERETTIDVEVARGIRELAETAVPARGLILAEPAGR</sequence>
<dbReference type="Gene3D" id="3.40.50.300">
    <property type="entry name" value="P-loop containing nucleotide triphosphate hydrolases"/>
    <property type="match status" value="1"/>
</dbReference>
<keyword evidence="2" id="KW-1133">Transmembrane helix</keyword>
<dbReference type="RefSeq" id="WP_378298809.1">
    <property type="nucleotide sequence ID" value="NZ_JBHTJA010000023.1"/>
</dbReference>
<evidence type="ECO:0000256" key="1">
    <source>
        <dbReference type="SAM" id="MobiDB-lite"/>
    </source>
</evidence>
<accession>A0ABW3EPL5</accession>
<dbReference type="InterPro" id="IPR027417">
    <property type="entry name" value="P-loop_NTPase"/>
</dbReference>
<dbReference type="PANTHER" id="PTHR32309">
    <property type="entry name" value="TYROSINE-PROTEIN KINASE"/>
    <property type="match status" value="1"/>
</dbReference>
<dbReference type="InterPro" id="IPR050445">
    <property type="entry name" value="Bact_polysacc_biosynth/exp"/>
</dbReference>
<keyword evidence="4" id="KW-1185">Reference proteome</keyword>
<feature type="transmembrane region" description="Helical" evidence="2">
    <location>
        <begin position="42"/>
        <end position="63"/>
    </location>
</feature>
<evidence type="ECO:0000313" key="3">
    <source>
        <dbReference type="EMBL" id="MFD0901595.1"/>
    </source>
</evidence>
<comment type="caution">
    <text evidence="3">The sequence shown here is derived from an EMBL/GenBank/DDBJ whole genome shotgun (WGS) entry which is preliminary data.</text>
</comment>
<feature type="transmembrane region" description="Helical" evidence="2">
    <location>
        <begin position="262"/>
        <end position="281"/>
    </location>
</feature>
<reference evidence="4" key="1">
    <citation type="journal article" date="2019" name="Int. J. Syst. Evol. Microbiol.">
        <title>The Global Catalogue of Microorganisms (GCM) 10K type strain sequencing project: providing services to taxonomists for standard genome sequencing and annotation.</title>
        <authorList>
            <consortium name="The Broad Institute Genomics Platform"/>
            <consortium name="The Broad Institute Genome Sequencing Center for Infectious Disease"/>
            <person name="Wu L."/>
            <person name="Ma J."/>
        </authorList>
    </citation>
    <scope>NUCLEOTIDE SEQUENCE [LARGE SCALE GENOMIC DNA]</scope>
    <source>
        <strain evidence="4">JCM 31202</strain>
    </source>
</reference>
<dbReference type="Proteomes" id="UP001596972">
    <property type="component" value="Unassembled WGS sequence"/>
</dbReference>
<dbReference type="EMBL" id="JBHTJA010000023">
    <property type="protein sequence ID" value="MFD0901595.1"/>
    <property type="molecule type" value="Genomic_DNA"/>
</dbReference>
<proteinExistence type="predicted"/>
<evidence type="ECO:0000256" key="2">
    <source>
        <dbReference type="SAM" id="Phobius"/>
    </source>
</evidence>
<feature type="region of interest" description="Disordered" evidence="1">
    <location>
        <begin position="1"/>
        <end position="24"/>
    </location>
</feature>
<evidence type="ECO:0008006" key="5">
    <source>
        <dbReference type="Google" id="ProtNLM"/>
    </source>
</evidence>
<organism evidence="3 4">
    <name type="scientific">Actinomadura sediminis</name>
    <dbReference type="NCBI Taxonomy" id="1038904"/>
    <lineage>
        <taxon>Bacteria</taxon>
        <taxon>Bacillati</taxon>
        <taxon>Actinomycetota</taxon>
        <taxon>Actinomycetes</taxon>
        <taxon>Streptosporangiales</taxon>
        <taxon>Thermomonosporaceae</taxon>
        <taxon>Actinomadura</taxon>
    </lineage>
</organism>
<dbReference type="PANTHER" id="PTHR32309:SF31">
    <property type="entry name" value="CAPSULAR EXOPOLYSACCHARIDE FAMILY"/>
    <property type="match status" value="1"/>
</dbReference>
<name>A0ABW3EPL5_9ACTN</name>
<evidence type="ECO:0000313" key="4">
    <source>
        <dbReference type="Proteomes" id="UP001596972"/>
    </source>
</evidence>
<keyword evidence="2" id="KW-0812">Transmembrane</keyword>